<reference evidence="1" key="1">
    <citation type="submission" date="2023-03" db="EMBL/GenBank/DDBJ databases">
        <title>Massive genome expansion in bonnet fungi (Mycena s.s.) driven by repeated elements and novel gene families across ecological guilds.</title>
        <authorList>
            <consortium name="Lawrence Berkeley National Laboratory"/>
            <person name="Harder C.B."/>
            <person name="Miyauchi S."/>
            <person name="Viragh M."/>
            <person name="Kuo A."/>
            <person name="Thoen E."/>
            <person name="Andreopoulos B."/>
            <person name="Lu D."/>
            <person name="Skrede I."/>
            <person name="Drula E."/>
            <person name="Henrissat B."/>
            <person name="Morin E."/>
            <person name="Kohler A."/>
            <person name="Barry K."/>
            <person name="LaButti K."/>
            <person name="Morin E."/>
            <person name="Salamov A."/>
            <person name="Lipzen A."/>
            <person name="Mereny Z."/>
            <person name="Hegedus B."/>
            <person name="Baldrian P."/>
            <person name="Stursova M."/>
            <person name="Weitz H."/>
            <person name="Taylor A."/>
            <person name="Grigoriev I.V."/>
            <person name="Nagy L.G."/>
            <person name="Martin F."/>
            <person name="Kauserud H."/>
        </authorList>
    </citation>
    <scope>NUCLEOTIDE SEQUENCE</scope>
    <source>
        <strain evidence="1">9284</strain>
    </source>
</reference>
<accession>A0AAD7C5J2</accession>
<dbReference type="AlphaFoldDB" id="A0AAD7C5J2"/>
<dbReference type="InterPro" id="IPR032675">
    <property type="entry name" value="LRR_dom_sf"/>
</dbReference>
<name>A0AAD7C5J2_9AGAR</name>
<dbReference type="SUPFAM" id="SSF52058">
    <property type="entry name" value="L domain-like"/>
    <property type="match status" value="1"/>
</dbReference>
<evidence type="ECO:0008006" key="3">
    <source>
        <dbReference type="Google" id="ProtNLM"/>
    </source>
</evidence>
<comment type="caution">
    <text evidence="1">The sequence shown here is derived from an EMBL/GenBank/DDBJ whole genome shotgun (WGS) entry which is preliminary data.</text>
</comment>
<dbReference type="EMBL" id="JARKIF010000005">
    <property type="protein sequence ID" value="KAJ7639432.1"/>
    <property type="molecule type" value="Genomic_DNA"/>
</dbReference>
<proteinExistence type="predicted"/>
<evidence type="ECO:0000313" key="1">
    <source>
        <dbReference type="EMBL" id="KAJ7639432.1"/>
    </source>
</evidence>
<gene>
    <name evidence="1" type="ORF">FB45DRAFT_905586</name>
</gene>
<organism evidence="1 2">
    <name type="scientific">Roridomyces roridus</name>
    <dbReference type="NCBI Taxonomy" id="1738132"/>
    <lineage>
        <taxon>Eukaryota</taxon>
        <taxon>Fungi</taxon>
        <taxon>Dikarya</taxon>
        <taxon>Basidiomycota</taxon>
        <taxon>Agaricomycotina</taxon>
        <taxon>Agaricomycetes</taxon>
        <taxon>Agaricomycetidae</taxon>
        <taxon>Agaricales</taxon>
        <taxon>Marasmiineae</taxon>
        <taxon>Mycenaceae</taxon>
        <taxon>Roridomyces</taxon>
    </lineage>
</organism>
<dbReference type="Gene3D" id="3.80.10.10">
    <property type="entry name" value="Ribonuclease Inhibitor"/>
    <property type="match status" value="1"/>
</dbReference>
<sequence>MSTTIHSLSPEVLALIFECCCHSDSGPLPPSAATAPLLLARISCHWRSVALSTPALWCSLTFRVDESGETLPFLKTWLERSGSRPLALDLAYRYNLPRAADPTALVDILCLHARQFEWLRLHLPRSDLVRLGQLALPKLRHLNYRWTDSDETELPDIDLFACAPQLSELYTTGFVVSELLAQKQFPWTQLTTFRCSDYTLYDCLQVFQLTPSLRHCALVDERPGVSHRPIASISPLLNLRSFSLKGGWTDTRMLCQLQLPGLHELSLGVGRTSQLTPLISRCPSIRILELRLHTISDDVPPVLEYLRSLSSLVQLRAYGHGFRSYILAAFLEALENDGTFLPRLRCFTSRAPRSEDQKKTLRPLSSVYFHFTQSVDVLEEQR</sequence>
<keyword evidence="2" id="KW-1185">Reference proteome</keyword>
<protein>
    <recommendedName>
        <fullName evidence="3">F-box domain-containing protein</fullName>
    </recommendedName>
</protein>
<dbReference type="Proteomes" id="UP001221142">
    <property type="component" value="Unassembled WGS sequence"/>
</dbReference>
<evidence type="ECO:0000313" key="2">
    <source>
        <dbReference type="Proteomes" id="UP001221142"/>
    </source>
</evidence>